<dbReference type="KEGG" id="sla:SERLADRAFT_341696"/>
<name>F8ND65_SERL9</name>
<dbReference type="InterPro" id="IPR000073">
    <property type="entry name" value="AB_hydrolase_1"/>
</dbReference>
<dbReference type="AlphaFoldDB" id="F8ND65"/>
<gene>
    <name evidence="2" type="ORF">SERLADRAFT_341696</name>
</gene>
<dbReference type="HOGENOM" id="CLU_032490_0_0_1"/>
<dbReference type="Gene3D" id="3.40.50.1820">
    <property type="entry name" value="alpha/beta hydrolase"/>
    <property type="match status" value="1"/>
</dbReference>
<dbReference type="OrthoDB" id="94039at2759"/>
<sequence>PSPDYPLYITAKRYWLAEFEAHDADPEALTLILLHSTSFHKETWEPTVERVFRHLSQRGARSGLRRVKVRCAWVIESPNHGESAQLNQEALQHPPFYRSFCCETYAQAVHRFLSAGLEHEARVDFRTQRLVGIGHSLGGCAISLLQHIQPIFTFSSIILVEPMMSAGGPGPIHPLRVMLIKHAYERQDVWCSREAAWRSLQGRRRTENWDPQVLKLYVKHGLRPHPGGAYAEAPYHGVTLACTREEEVTMYRDADGATKPVAVLDEFCTRIPVHVIFGAVNDFVY</sequence>
<evidence type="ECO:0000259" key="1">
    <source>
        <dbReference type="Pfam" id="PF12697"/>
    </source>
</evidence>
<dbReference type="SUPFAM" id="SSF53474">
    <property type="entry name" value="alpha/beta-Hydrolases"/>
    <property type="match status" value="1"/>
</dbReference>
<feature type="domain" description="AB hydrolase-1" evidence="1">
    <location>
        <begin position="31"/>
        <end position="251"/>
    </location>
</feature>
<dbReference type="Proteomes" id="UP000008064">
    <property type="component" value="Unassembled WGS sequence"/>
</dbReference>
<accession>F8ND65</accession>
<dbReference type="EMBL" id="GL945428">
    <property type="protein sequence ID" value="EGO30149.1"/>
    <property type="molecule type" value="Genomic_DNA"/>
</dbReference>
<dbReference type="Pfam" id="PF12697">
    <property type="entry name" value="Abhydrolase_6"/>
    <property type="match status" value="1"/>
</dbReference>
<feature type="non-terminal residue" evidence="2">
    <location>
        <position position="285"/>
    </location>
</feature>
<evidence type="ECO:0000313" key="2">
    <source>
        <dbReference type="EMBL" id="EGO30149.1"/>
    </source>
</evidence>
<proteinExistence type="predicted"/>
<dbReference type="GeneID" id="18808963"/>
<dbReference type="InterPro" id="IPR029058">
    <property type="entry name" value="AB_hydrolase_fold"/>
</dbReference>
<dbReference type="RefSeq" id="XP_007312033.1">
    <property type="nucleotide sequence ID" value="XM_007311971.1"/>
</dbReference>
<protein>
    <recommendedName>
        <fullName evidence="1">AB hydrolase-1 domain-containing protein</fullName>
    </recommendedName>
</protein>
<organism>
    <name type="scientific">Serpula lacrymans var. lacrymans (strain S7.9)</name>
    <name type="common">Dry rot fungus</name>
    <dbReference type="NCBI Taxonomy" id="578457"/>
    <lineage>
        <taxon>Eukaryota</taxon>
        <taxon>Fungi</taxon>
        <taxon>Dikarya</taxon>
        <taxon>Basidiomycota</taxon>
        <taxon>Agaricomycotina</taxon>
        <taxon>Agaricomycetes</taxon>
        <taxon>Agaricomycetidae</taxon>
        <taxon>Boletales</taxon>
        <taxon>Coniophorineae</taxon>
        <taxon>Serpulaceae</taxon>
        <taxon>Serpula</taxon>
    </lineage>
</organism>
<feature type="non-terminal residue" evidence="2">
    <location>
        <position position="1"/>
    </location>
</feature>
<reference evidence="2" key="1">
    <citation type="submission" date="2011-04" db="EMBL/GenBank/DDBJ databases">
        <title>Evolution of plant cell wall degrading machinery underlies the functional diversity of forest fungi.</title>
        <authorList>
            <consortium name="US DOE Joint Genome Institute (JGI-PGF)"/>
            <person name="Eastwood D.C."/>
            <person name="Floudas D."/>
            <person name="Binder M."/>
            <person name="Majcherczyk A."/>
            <person name="Schneider P."/>
            <person name="Aerts A."/>
            <person name="Asiegbu F.O."/>
            <person name="Baker S.E."/>
            <person name="Barry K."/>
            <person name="Bendiksby M."/>
            <person name="Blumentritt M."/>
            <person name="Coutinho P.M."/>
            <person name="Cullen D."/>
            <person name="Cullen D."/>
            <person name="Gathman A."/>
            <person name="Goodell B."/>
            <person name="Henrissat B."/>
            <person name="Ihrmark K."/>
            <person name="Kauserud H."/>
            <person name="Kohler A."/>
            <person name="LaButti K."/>
            <person name="Lapidus A."/>
            <person name="Lavin J.L."/>
            <person name="Lee Y.-H."/>
            <person name="Lindquist E."/>
            <person name="Lilly W."/>
            <person name="Lucas S."/>
            <person name="Morin E."/>
            <person name="Murat C."/>
            <person name="Oguiza J.A."/>
            <person name="Park J."/>
            <person name="Pisabarro A.G."/>
            <person name="Riley R."/>
            <person name="Rosling A."/>
            <person name="Salamov A."/>
            <person name="Schmidt O."/>
            <person name="Schmutz J."/>
            <person name="Skrede I."/>
            <person name="Stenlid J."/>
            <person name="Wiebenga A."/>
            <person name="Xie X."/>
            <person name="Kues U."/>
            <person name="Hibbett D.S."/>
            <person name="Hoffmeister D."/>
            <person name="Hogberg N."/>
            <person name="Martin F."/>
            <person name="Grigoriev I.V."/>
            <person name="Watkinson S.C."/>
        </authorList>
    </citation>
    <scope>NUCLEOTIDE SEQUENCE</scope>
    <source>
        <strain evidence="2">S7.9</strain>
    </source>
</reference>